<evidence type="ECO:0000256" key="3">
    <source>
        <dbReference type="PIRNR" id="PIRNR006444"/>
    </source>
</evidence>
<proteinExistence type="inferred from homology"/>
<evidence type="ECO:0000313" key="8">
    <source>
        <dbReference type="Proteomes" id="UP001194469"/>
    </source>
</evidence>
<dbReference type="PANTHER" id="PTHR43439:SF2">
    <property type="entry name" value="ENZYME, PUTATIVE (JCVI)-RELATED"/>
    <property type="match status" value="1"/>
</dbReference>
<evidence type="ECO:0000256" key="4">
    <source>
        <dbReference type="SAM" id="MobiDB-lite"/>
    </source>
</evidence>
<comment type="caution">
    <text evidence="7">The sequence shown here is derived from an EMBL/GenBank/DDBJ whole genome shotgun (WGS) entry which is preliminary data.</text>
</comment>
<dbReference type="InterPro" id="IPR011880">
    <property type="entry name" value="PA_CoA_ligase"/>
</dbReference>
<evidence type="ECO:0000313" key="7">
    <source>
        <dbReference type="EMBL" id="MBG3876505.1"/>
    </source>
</evidence>
<feature type="domain" description="AMP-dependent synthetase/ligase" evidence="5">
    <location>
        <begin position="81"/>
        <end position="283"/>
    </location>
</feature>
<protein>
    <recommendedName>
        <fullName evidence="3">Phenylacetate-coenzyme A ligase</fullName>
        <ecNumber evidence="3">6.2.1.30</ecNumber>
    </recommendedName>
    <alternativeName>
        <fullName evidence="3">Phenylacetyl-CoA ligase</fullName>
    </alternativeName>
</protein>
<dbReference type="Proteomes" id="UP001194469">
    <property type="component" value="Unassembled WGS sequence"/>
</dbReference>
<dbReference type="Pfam" id="PF00501">
    <property type="entry name" value="AMP-binding"/>
    <property type="match status" value="1"/>
</dbReference>
<dbReference type="Gene3D" id="3.40.50.12780">
    <property type="entry name" value="N-terminal domain of ligase-like"/>
    <property type="match status" value="1"/>
</dbReference>
<keyword evidence="3" id="KW-0547">Nucleotide-binding</keyword>
<dbReference type="InterPro" id="IPR042099">
    <property type="entry name" value="ANL_N_sf"/>
</dbReference>
<dbReference type="Pfam" id="PF14535">
    <property type="entry name" value="AMP-binding_C_2"/>
    <property type="match status" value="1"/>
</dbReference>
<keyword evidence="3 7" id="KW-0436">Ligase</keyword>
<dbReference type="CDD" id="cd05913">
    <property type="entry name" value="PaaK"/>
    <property type="match status" value="1"/>
</dbReference>
<comment type="similarity">
    <text evidence="3">Belongs to the phenylacetyl-CoA ligase family.</text>
</comment>
<accession>A0ABS0J265</accession>
<feature type="domain" description="AMP-dependent ligase C-terminal" evidence="6">
    <location>
        <begin position="333"/>
        <end position="429"/>
    </location>
</feature>
<feature type="compositionally biased region" description="Basic and acidic residues" evidence="4">
    <location>
        <begin position="418"/>
        <end position="434"/>
    </location>
</feature>
<organism evidence="7 8">
    <name type="scientific">Nitratidesulfovibrio oxamicus</name>
    <dbReference type="NCBI Taxonomy" id="32016"/>
    <lineage>
        <taxon>Bacteria</taxon>
        <taxon>Pseudomonadati</taxon>
        <taxon>Thermodesulfobacteriota</taxon>
        <taxon>Desulfovibrionia</taxon>
        <taxon>Desulfovibrionales</taxon>
        <taxon>Desulfovibrionaceae</taxon>
        <taxon>Nitratidesulfovibrio</taxon>
    </lineage>
</organism>
<dbReference type="InterPro" id="IPR028154">
    <property type="entry name" value="AMP-dep_Lig_C"/>
</dbReference>
<dbReference type="InterPro" id="IPR051414">
    <property type="entry name" value="Adenylate-forming_Reductase"/>
</dbReference>
<dbReference type="Gene3D" id="3.30.300.30">
    <property type="match status" value="1"/>
</dbReference>
<keyword evidence="2" id="KW-0597">Phosphoprotein</keyword>
<reference evidence="7 8" key="1">
    <citation type="submission" date="2019-08" db="EMBL/GenBank/DDBJ databases">
        <authorList>
            <person name="Luo N."/>
        </authorList>
    </citation>
    <scope>NUCLEOTIDE SEQUENCE [LARGE SCALE GENOMIC DNA]</scope>
    <source>
        <strain evidence="7 8">NCIMB 9442</strain>
    </source>
</reference>
<evidence type="ECO:0000259" key="6">
    <source>
        <dbReference type="Pfam" id="PF14535"/>
    </source>
</evidence>
<keyword evidence="1" id="KW-0596">Phosphopantetheine</keyword>
<feature type="region of interest" description="Disordered" evidence="4">
    <location>
        <begin position="413"/>
        <end position="434"/>
    </location>
</feature>
<comment type="catalytic activity">
    <reaction evidence="3">
        <text>2-phenylacetate + ATP + CoA = phenylacetyl-CoA + AMP + diphosphate</text>
        <dbReference type="Rhea" id="RHEA:20956"/>
        <dbReference type="ChEBI" id="CHEBI:18401"/>
        <dbReference type="ChEBI" id="CHEBI:30616"/>
        <dbReference type="ChEBI" id="CHEBI:33019"/>
        <dbReference type="ChEBI" id="CHEBI:57287"/>
        <dbReference type="ChEBI" id="CHEBI:57390"/>
        <dbReference type="ChEBI" id="CHEBI:456215"/>
        <dbReference type="EC" id="6.2.1.30"/>
    </reaction>
</comment>
<evidence type="ECO:0000256" key="1">
    <source>
        <dbReference type="ARBA" id="ARBA00022450"/>
    </source>
</evidence>
<dbReference type="GO" id="GO:0016874">
    <property type="term" value="F:ligase activity"/>
    <property type="evidence" value="ECO:0007669"/>
    <property type="project" value="UniProtKB-KW"/>
</dbReference>
<evidence type="ECO:0000259" key="5">
    <source>
        <dbReference type="Pfam" id="PF00501"/>
    </source>
</evidence>
<dbReference type="EMBL" id="VRYY01000119">
    <property type="protein sequence ID" value="MBG3876505.1"/>
    <property type="molecule type" value="Genomic_DNA"/>
</dbReference>
<keyword evidence="8" id="KW-1185">Reference proteome</keyword>
<sequence length="434" mass="48967">MEFFDIAETWSREAITAAQIVRLRNTVEQAMKSPFYGQRLKEAGVTPGSIRSLDDVRRIPLTSKDDLRAQYPDGLICVPKSELVRMHASSGTTGTPTVVYHTQSDLNSWADLMARCMHMVGIRREDVFQNMAGYGLFTGGLGIHYGAERLGCLTIPAGAGNTRRQVKLVRDFRTTVAHIIPSYALYLGAALRDEGEDPAELPLRIALIGAEPHTEEARRRIEDMLGLKAYNSYGLSEMNGPGVAFECVHQDGLHVWEDAYIAEIIDPATGEAVPDGEVGELVMTTLCRQGMPVLRYRTRDLTRFLPGECACGRVHRRLDRILGRADDMLIVKGVNIYPMQVEQVLMGFPEVGQNYLIVLERDDFRDVLRVKVEIRDEYFEEDMRKLHGLRERITRRIHDEILVTPKVDLVQHNSLPKSEGKAQRVQDLRERPAL</sequence>
<evidence type="ECO:0000256" key="2">
    <source>
        <dbReference type="ARBA" id="ARBA00022553"/>
    </source>
</evidence>
<dbReference type="PIRSF" id="PIRSF006444">
    <property type="entry name" value="PaaK"/>
    <property type="match status" value="1"/>
</dbReference>
<dbReference type="InterPro" id="IPR045851">
    <property type="entry name" value="AMP-bd_C_sf"/>
</dbReference>
<comment type="function">
    <text evidence="3">Catalyzes the activation of phenylacetic acid (PA) to phenylacetyl-CoA (PA-CoA).</text>
</comment>
<dbReference type="EC" id="6.2.1.30" evidence="3"/>
<dbReference type="PANTHER" id="PTHR43439">
    <property type="entry name" value="PHENYLACETATE-COENZYME A LIGASE"/>
    <property type="match status" value="1"/>
</dbReference>
<name>A0ABS0J265_9BACT</name>
<dbReference type="RefSeq" id="WP_196608643.1">
    <property type="nucleotide sequence ID" value="NZ_VRYY01000119.1"/>
</dbReference>
<dbReference type="SUPFAM" id="SSF56801">
    <property type="entry name" value="Acetyl-CoA synthetase-like"/>
    <property type="match status" value="1"/>
</dbReference>
<gene>
    <name evidence="7" type="ORF">FVW20_05550</name>
</gene>
<dbReference type="InterPro" id="IPR000873">
    <property type="entry name" value="AMP-dep_synth/lig_dom"/>
</dbReference>
<comment type="pathway">
    <text evidence="3">Aromatic compound metabolism; phenylacetate degradation.</text>
</comment>